<accession>A0ABX5WTG2</accession>
<dbReference type="Proteomes" id="UP000315947">
    <property type="component" value="Chromosome"/>
</dbReference>
<sequence length="196" mass="21506">MLNIATIIIAVCAVILTSYQVFSTNYHNRISSLPLIQSGVAILEDGGIMLYFENAGNGPAIVTGFEAAGEKVVSVRPLITDFLKHNNLKGKEVSLLTTELSARMIIKAGDQLAIATLYPKNTDSESYKAIAFIIESLPVTLCYISLYQDELYVTTSQKYVRDDSCAFEGATNILGTWIKFKMPFSSKVDQSKIFGN</sequence>
<name>A0ABX5WTG2_9GAMM</name>
<reference evidence="1 2" key="1">
    <citation type="submission" date="2019-07" db="EMBL/GenBank/DDBJ databases">
        <title>Shewanella sp. YLB-06 whole genomic sequence.</title>
        <authorList>
            <person name="Yu L."/>
        </authorList>
    </citation>
    <scope>NUCLEOTIDE SEQUENCE [LARGE SCALE GENOMIC DNA]</scope>
    <source>
        <strain evidence="1 2">YLB-06</strain>
    </source>
</reference>
<organism evidence="1 2">
    <name type="scientific">Shewanella psychropiezotolerans</name>
    <dbReference type="NCBI Taxonomy" id="2593655"/>
    <lineage>
        <taxon>Bacteria</taxon>
        <taxon>Pseudomonadati</taxon>
        <taxon>Pseudomonadota</taxon>
        <taxon>Gammaproteobacteria</taxon>
        <taxon>Alteromonadales</taxon>
        <taxon>Shewanellaceae</taxon>
        <taxon>Shewanella</taxon>
    </lineage>
</organism>
<dbReference type="RefSeq" id="WP_144044779.1">
    <property type="nucleotide sequence ID" value="NZ_CP041614.1"/>
</dbReference>
<keyword evidence="2" id="KW-1185">Reference proteome</keyword>
<proteinExistence type="predicted"/>
<gene>
    <name evidence="1" type="ORF">FM037_02955</name>
</gene>
<evidence type="ECO:0000313" key="2">
    <source>
        <dbReference type="Proteomes" id="UP000315947"/>
    </source>
</evidence>
<protein>
    <submittedName>
        <fullName evidence="1">Uncharacterized protein</fullName>
    </submittedName>
</protein>
<evidence type="ECO:0000313" key="1">
    <source>
        <dbReference type="EMBL" id="QDO82390.1"/>
    </source>
</evidence>
<dbReference type="EMBL" id="CP041614">
    <property type="protein sequence ID" value="QDO82390.1"/>
    <property type="molecule type" value="Genomic_DNA"/>
</dbReference>